<keyword evidence="1" id="KW-1133">Transmembrane helix</keyword>
<dbReference type="RefSeq" id="WP_275650156.1">
    <property type="nucleotide sequence ID" value="NZ_JARFVA010000004.1"/>
</dbReference>
<accession>A0ABT5XQP6</accession>
<evidence type="ECO:0000313" key="3">
    <source>
        <dbReference type="Proteomes" id="UP001217083"/>
    </source>
</evidence>
<evidence type="ECO:0000256" key="1">
    <source>
        <dbReference type="SAM" id="Phobius"/>
    </source>
</evidence>
<gene>
    <name evidence="2" type="ORF">PY091_13325</name>
</gene>
<feature type="transmembrane region" description="Helical" evidence="1">
    <location>
        <begin position="9"/>
        <end position="29"/>
    </location>
</feature>
<reference evidence="2 3" key="1">
    <citation type="submission" date="2023-03" db="EMBL/GenBank/DDBJ databases">
        <title>Muricauda XX sp. nov. and Muricauda XXX sp. nov., two novel species isolated from Okinawa Trough.</title>
        <authorList>
            <person name="Cao W."/>
            <person name="Deng X."/>
        </authorList>
    </citation>
    <scope>NUCLEOTIDE SEQUENCE [LARGE SCALE GENOMIC DNA]</scope>
    <source>
        <strain evidence="2 3">81s02</strain>
    </source>
</reference>
<dbReference type="EMBL" id="JARFVA010000004">
    <property type="protein sequence ID" value="MDF0708204.1"/>
    <property type="molecule type" value="Genomic_DNA"/>
</dbReference>
<keyword evidence="3" id="KW-1185">Reference proteome</keyword>
<keyword evidence="1" id="KW-0812">Transmembrane</keyword>
<dbReference type="Proteomes" id="UP001217083">
    <property type="component" value="Unassembled WGS sequence"/>
</dbReference>
<organism evidence="2 3">
    <name type="scientific">Flagellimonas okinawensis</name>
    <dbReference type="NCBI Taxonomy" id="3031324"/>
    <lineage>
        <taxon>Bacteria</taxon>
        <taxon>Pseudomonadati</taxon>
        <taxon>Bacteroidota</taxon>
        <taxon>Flavobacteriia</taxon>
        <taxon>Flavobacteriales</taxon>
        <taxon>Flavobacteriaceae</taxon>
        <taxon>Flagellimonas</taxon>
    </lineage>
</organism>
<protein>
    <submittedName>
        <fullName evidence="2">Uncharacterized protein</fullName>
    </submittedName>
</protein>
<proteinExistence type="predicted"/>
<evidence type="ECO:0000313" key="2">
    <source>
        <dbReference type="EMBL" id="MDF0708204.1"/>
    </source>
</evidence>
<sequence>MKILSRKNYIFFIAAIFLLPNLFVMALGIESFPYTQAPMFGHYIDSNTKLYLLKFEGHTADGSVDLVDYYGKSELRFIRHFFSKVYGSSDYFTPFSGRVLEDEERFHERLTLFFDSYQKFLWEEYQLKFDSIEVKIAQVDSERNIVRDYRPFGTYNCASKEYKVIMD</sequence>
<comment type="caution">
    <text evidence="2">The sequence shown here is derived from an EMBL/GenBank/DDBJ whole genome shotgun (WGS) entry which is preliminary data.</text>
</comment>
<keyword evidence="1" id="KW-0472">Membrane</keyword>
<name>A0ABT5XQP6_9FLAO</name>